<protein>
    <submittedName>
        <fullName evidence="9">Dicarboxylate/amino acid:cation symporter</fullName>
    </submittedName>
</protein>
<keyword evidence="4 8" id="KW-0812">Transmembrane</keyword>
<dbReference type="InterPro" id="IPR036458">
    <property type="entry name" value="Na:dicarbo_symporter_sf"/>
</dbReference>
<dbReference type="SUPFAM" id="SSF118215">
    <property type="entry name" value="Proton glutamate symport protein"/>
    <property type="match status" value="1"/>
</dbReference>
<feature type="transmembrane region" description="Helical" evidence="8">
    <location>
        <begin position="52"/>
        <end position="71"/>
    </location>
</feature>
<organism evidence="9 10">
    <name type="scientific">Pelagicoccus mobilis</name>
    <dbReference type="NCBI Taxonomy" id="415221"/>
    <lineage>
        <taxon>Bacteria</taxon>
        <taxon>Pseudomonadati</taxon>
        <taxon>Verrucomicrobiota</taxon>
        <taxon>Opitutia</taxon>
        <taxon>Puniceicoccales</taxon>
        <taxon>Pelagicoccaceae</taxon>
        <taxon>Pelagicoccus</taxon>
    </lineage>
</organism>
<evidence type="ECO:0000313" key="9">
    <source>
        <dbReference type="EMBL" id="MBK1877147.1"/>
    </source>
</evidence>
<feature type="transmembrane region" description="Helical" evidence="8">
    <location>
        <begin position="193"/>
        <end position="214"/>
    </location>
</feature>
<evidence type="ECO:0000256" key="5">
    <source>
        <dbReference type="ARBA" id="ARBA00022847"/>
    </source>
</evidence>
<name>A0A934VPC6_9BACT</name>
<evidence type="ECO:0000256" key="7">
    <source>
        <dbReference type="ARBA" id="ARBA00023136"/>
    </source>
</evidence>
<evidence type="ECO:0000256" key="1">
    <source>
        <dbReference type="ARBA" id="ARBA00004651"/>
    </source>
</evidence>
<reference evidence="9" key="1">
    <citation type="submission" date="2021-01" db="EMBL/GenBank/DDBJ databases">
        <title>Modified the classification status of verrucomicrobia.</title>
        <authorList>
            <person name="Feng X."/>
        </authorList>
    </citation>
    <scope>NUCLEOTIDE SEQUENCE</scope>
    <source>
        <strain evidence="9">KCTC 13126</strain>
    </source>
</reference>
<evidence type="ECO:0000256" key="8">
    <source>
        <dbReference type="SAM" id="Phobius"/>
    </source>
</evidence>
<dbReference type="Pfam" id="PF00375">
    <property type="entry name" value="SDF"/>
    <property type="match status" value="1"/>
</dbReference>
<evidence type="ECO:0000256" key="6">
    <source>
        <dbReference type="ARBA" id="ARBA00022989"/>
    </source>
</evidence>
<feature type="transmembrane region" description="Helical" evidence="8">
    <location>
        <begin position="92"/>
        <end position="111"/>
    </location>
</feature>
<evidence type="ECO:0000256" key="4">
    <source>
        <dbReference type="ARBA" id="ARBA00022692"/>
    </source>
</evidence>
<accession>A0A934VPC6</accession>
<keyword evidence="3" id="KW-1003">Cell membrane</keyword>
<keyword evidence="10" id="KW-1185">Reference proteome</keyword>
<dbReference type="Gene3D" id="1.10.3860.10">
    <property type="entry name" value="Sodium:dicarboxylate symporter"/>
    <property type="match status" value="1"/>
</dbReference>
<evidence type="ECO:0000256" key="3">
    <source>
        <dbReference type="ARBA" id="ARBA00022475"/>
    </source>
</evidence>
<proteinExistence type="predicted"/>
<feature type="transmembrane region" description="Helical" evidence="8">
    <location>
        <begin position="12"/>
        <end position="32"/>
    </location>
</feature>
<dbReference type="PANTHER" id="PTHR42865:SF7">
    <property type="entry name" value="PROTON_GLUTAMATE-ASPARTATE SYMPORTER"/>
    <property type="match status" value="1"/>
</dbReference>
<keyword evidence="6 8" id="KW-1133">Transmembrane helix</keyword>
<dbReference type="AlphaFoldDB" id="A0A934VPC6"/>
<comment type="caution">
    <text evidence="9">The sequence shown here is derived from an EMBL/GenBank/DDBJ whole genome shotgun (WGS) entry which is preliminary data.</text>
</comment>
<feature type="transmembrane region" description="Helical" evidence="8">
    <location>
        <begin position="226"/>
        <end position="250"/>
    </location>
</feature>
<dbReference type="GO" id="GO:0006835">
    <property type="term" value="P:dicarboxylic acid transport"/>
    <property type="evidence" value="ECO:0007669"/>
    <property type="project" value="TreeGrafter"/>
</dbReference>
<keyword evidence="5" id="KW-0769">Symport</keyword>
<dbReference type="PANTHER" id="PTHR42865">
    <property type="entry name" value="PROTON/GLUTAMATE-ASPARTATE SYMPORTER"/>
    <property type="match status" value="1"/>
</dbReference>
<comment type="subcellular location">
    <subcellularLocation>
        <location evidence="1">Cell membrane</location>
        <topology evidence="1">Multi-pass membrane protein</topology>
    </subcellularLocation>
</comment>
<feature type="transmembrane region" description="Helical" evidence="8">
    <location>
        <begin position="336"/>
        <end position="365"/>
    </location>
</feature>
<dbReference type="RefSeq" id="WP_200355361.1">
    <property type="nucleotide sequence ID" value="NZ_JAENIL010000015.1"/>
</dbReference>
<dbReference type="GO" id="GO:0015293">
    <property type="term" value="F:symporter activity"/>
    <property type="evidence" value="ECO:0007669"/>
    <property type="project" value="UniProtKB-KW"/>
</dbReference>
<feature type="transmembrane region" description="Helical" evidence="8">
    <location>
        <begin position="155"/>
        <end position="172"/>
    </location>
</feature>
<evidence type="ECO:0000313" key="10">
    <source>
        <dbReference type="Proteomes" id="UP000617628"/>
    </source>
</evidence>
<gene>
    <name evidence="9" type="ORF">JIN87_09720</name>
</gene>
<dbReference type="InterPro" id="IPR001991">
    <property type="entry name" value="Na-dicarboxylate_symporter"/>
</dbReference>
<dbReference type="PRINTS" id="PR00173">
    <property type="entry name" value="EDTRNSPORT"/>
</dbReference>
<evidence type="ECO:0000256" key="2">
    <source>
        <dbReference type="ARBA" id="ARBA00022448"/>
    </source>
</evidence>
<sequence>MEISNSKLTRNILIAMVLGLVLGIIVNQLGWQEEPLVRHQILGGLLKMVGDIFISSLKLLVVPLVFVSLVCGTAAMDDVRKLGKIGLKTVSLYLLTTCIAISIAMALAFVFKPGVGLESIDSGSAVAVEEAPTICQVITNMFPTNPVKAMAEGNMLQIIVFSILFGLAMVVSGEPGQRVLKLFEDLNEIVLKLVTVLMLIAPYGVFAKITVVFANEGLGAIAQLGMYFGLVILALIVHALVVYPSLLKLLSGLSPIQFLKNFYKVQIFAFSTASSNATLPVTLETAEKKLGVKNSTASFTVPLGATINMDGTAIMQGVATVFIAQLSGIDLSVGQILMVIVTATLASIGTAGVPGVGLVMLTMVLNQVGLPIEKISLIVGIDRILDMLRTAVNVTGDAAVTCIVAKSEGQLDEEVYDSDPDAVS</sequence>
<dbReference type="GO" id="GO:0005886">
    <property type="term" value="C:plasma membrane"/>
    <property type="evidence" value="ECO:0007669"/>
    <property type="project" value="UniProtKB-SubCell"/>
</dbReference>
<feature type="transmembrane region" description="Helical" evidence="8">
    <location>
        <begin position="303"/>
        <end position="324"/>
    </location>
</feature>
<dbReference type="Proteomes" id="UP000617628">
    <property type="component" value="Unassembled WGS sequence"/>
</dbReference>
<dbReference type="EMBL" id="JAENIL010000015">
    <property type="protein sequence ID" value="MBK1877147.1"/>
    <property type="molecule type" value="Genomic_DNA"/>
</dbReference>
<dbReference type="FunFam" id="1.10.3860.10:FF:000001">
    <property type="entry name" value="C4-dicarboxylate transport protein"/>
    <property type="match status" value="1"/>
</dbReference>
<keyword evidence="2" id="KW-0813">Transport</keyword>
<keyword evidence="7 8" id="KW-0472">Membrane</keyword>